<feature type="domain" description="Amidase" evidence="1">
    <location>
        <begin position="26"/>
        <end position="462"/>
    </location>
</feature>
<keyword evidence="2" id="KW-0378">Hydrolase</keyword>
<dbReference type="Proteomes" id="UP001418637">
    <property type="component" value="Unassembled WGS sequence"/>
</dbReference>
<gene>
    <name evidence="2" type="ORF">WJT86_04335</name>
</gene>
<dbReference type="InterPro" id="IPR036928">
    <property type="entry name" value="AS_sf"/>
</dbReference>
<accession>A0ABV0BL67</accession>
<dbReference type="EC" id="3.5.1.4" evidence="2"/>
<dbReference type="InterPro" id="IPR023631">
    <property type="entry name" value="Amidase_dom"/>
</dbReference>
<evidence type="ECO:0000313" key="3">
    <source>
        <dbReference type="Proteomes" id="UP001418637"/>
    </source>
</evidence>
<sequence length="484" mass="52189">MSENLLLLPAQKLAERLKKKELSSTELLDKTLENIAANNPQLNAIVSMDAEAARAQAAIADERLNKGEGGKLEGLIITIKDSIDVADMHTTSGAPTYKDRIAQRDAPAVARLRQEGAIVIGKTNVPIFTGDWQSFNSLFGTTNNPWDITRSPGGSSGGAAASVASGMSAFELGSDFAGSIRWPSHACGLFGHRPTYGLVSVRGHVPPPPGSTFEPEFSTIGPIARSAEDLRFILEIIQGPAALDGVRSHLKEPSFSSPKGLRVAVWADDPRIPTDSEVSNAVSLAADLLAKEGAQVDYHARPAFSVREELDTFSLFNHAIMAAGVPEEVRKRLAERSRSFTADDRSHRALQARGAQMDANTWGNLQERKQKFIRLWQSFFRNYDVLLCPPAPTPAIVHDQRASLHERCLTVNGQEVPYFDLLYWASFASLSGLPASVAPVTKNSIGLPLGVQIVSAQGHDLTTISVAAFIEKLGQGFVAPPTLL</sequence>
<evidence type="ECO:0000259" key="1">
    <source>
        <dbReference type="Pfam" id="PF01425"/>
    </source>
</evidence>
<evidence type="ECO:0000313" key="2">
    <source>
        <dbReference type="EMBL" id="MEN3930290.1"/>
    </source>
</evidence>
<dbReference type="SUPFAM" id="SSF75304">
    <property type="entry name" value="Amidase signature (AS) enzymes"/>
    <property type="match status" value="1"/>
</dbReference>
<dbReference type="RefSeq" id="WP_346336250.1">
    <property type="nucleotide sequence ID" value="NZ_JBBYXI010000001.1"/>
</dbReference>
<dbReference type="EMBL" id="JBBYXI010000001">
    <property type="protein sequence ID" value="MEN3930290.1"/>
    <property type="molecule type" value="Genomic_DNA"/>
</dbReference>
<dbReference type="Gene3D" id="3.90.1300.10">
    <property type="entry name" value="Amidase signature (AS) domain"/>
    <property type="match status" value="1"/>
</dbReference>
<name>A0ABV0BL67_9HYPH</name>
<dbReference type="InterPro" id="IPR052739">
    <property type="entry name" value="FAAH2"/>
</dbReference>
<dbReference type="NCBIfam" id="NF004816">
    <property type="entry name" value="PRK06170.1"/>
    <property type="match status" value="1"/>
</dbReference>
<dbReference type="PANTHER" id="PTHR43372:SF4">
    <property type="entry name" value="FATTY-ACID AMIDE HYDROLASE 2"/>
    <property type="match status" value="1"/>
</dbReference>
<keyword evidence="3" id="KW-1185">Reference proteome</keyword>
<comment type="caution">
    <text evidence="2">The sequence shown here is derived from an EMBL/GenBank/DDBJ whole genome shotgun (WGS) entry which is preliminary data.</text>
</comment>
<dbReference type="GO" id="GO:0004040">
    <property type="term" value="F:amidase activity"/>
    <property type="evidence" value="ECO:0007669"/>
    <property type="project" value="UniProtKB-EC"/>
</dbReference>
<dbReference type="PANTHER" id="PTHR43372">
    <property type="entry name" value="FATTY-ACID AMIDE HYDROLASE"/>
    <property type="match status" value="1"/>
</dbReference>
<protein>
    <submittedName>
        <fullName evidence="2">Amidase</fullName>
        <ecNumber evidence="2">3.5.1.4</ecNumber>
    </submittedName>
</protein>
<organism evidence="2 3">
    <name type="scientific">Hohaiivirga grylli</name>
    <dbReference type="NCBI Taxonomy" id="3133970"/>
    <lineage>
        <taxon>Bacteria</taxon>
        <taxon>Pseudomonadati</taxon>
        <taxon>Pseudomonadota</taxon>
        <taxon>Alphaproteobacteria</taxon>
        <taxon>Hyphomicrobiales</taxon>
        <taxon>Methylobacteriaceae</taxon>
        <taxon>Hohaiivirga</taxon>
    </lineage>
</organism>
<reference evidence="2 3" key="1">
    <citation type="submission" date="2024-04" db="EMBL/GenBank/DDBJ databases">
        <title>A novel species isolated from cricket.</title>
        <authorList>
            <person name="Wang H.-C."/>
        </authorList>
    </citation>
    <scope>NUCLEOTIDE SEQUENCE [LARGE SCALE GENOMIC DNA]</scope>
    <source>
        <strain evidence="2 3">WL0021</strain>
    </source>
</reference>
<proteinExistence type="predicted"/>
<dbReference type="Pfam" id="PF01425">
    <property type="entry name" value="Amidase"/>
    <property type="match status" value="1"/>
</dbReference>